<protein>
    <submittedName>
        <fullName evidence="1">CRISPR-associated protein, family (Cas_GSU0054)</fullName>
    </submittedName>
</protein>
<dbReference type="OrthoDB" id="9787885at2"/>
<keyword evidence="2" id="KW-1185">Reference proteome</keyword>
<dbReference type="InterPro" id="IPR019089">
    <property type="entry name" value="Cas_GSU0054"/>
</dbReference>
<accession>A0A1Y5U5V6</accession>
<reference evidence="1 2" key="1">
    <citation type="submission" date="2017-03" db="EMBL/GenBank/DDBJ databases">
        <authorList>
            <person name="Afonso C.L."/>
            <person name="Miller P.J."/>
            <person name="Scott M.A."/>
            <person name="Spackman E."/>
            <person name="Goraichik I."/>
            <person name="Dimitrov K.M."/>
            <person name="Suarez D.L."/>
            <person name="Swayne D.E."/>
        </authorList>
    </citation>
    <scope>NUCLEOTIDE SEQUENCE [LARGE SCALE GENOMIC DNA]</scope>
    <source>
        <strain evidence="1 2">CECT 7691</strain>
    </source>
</reference>
<dbReference type="EMBL" id="FWFR01000010">
    <property type="protein sequence ID" value="SLN77784.1"/>
    <property type="molecule type" value="Genomic_DNA"/>
</dbReference>
<gene>
    <name evidence="1" type="ORF">OCH7691_04542</name>
</gene>
<organism evidence="1 2">
    <name type="scientific">Oceanibacterium hippocampi</name>
    <dbReference type="NCBI Taxonomy" id="745714"/>
    <lineage>
        <taxon>Bacteria</taxon>
        <taxon>Pseudomonadati</taxon>
        <taxon>Pseudomonadota</taxon>
        <taxon>Alphaproteobacteria</taxon>
        <taxon>Sneathiellales</taxon>
        <taxon>Sneathiellaceae</taxon>
        <taxon>Oceanibacterium</taxon>
    </lineage>
</organism>
<dbReference type="AlphaFoldDB" id="A0A1Y5U5V6"/>
<dbReference type="InParanoid" id="A0A1Y5U5V6"/>
<dbReference type="Pfam" id="PF09609">
    <property type="entry name" value="Cas_GSU0054"/>
    <property type="match status" value="1"/>
</dbReference>
<dbReference type="NCBIfam" id="TIGR02165">
    <property type="entry name" value="cas5_6_GSU0054"/>
    <property type="match status" value="1"/>
</dbReference>
<proteinExistence type="predicted"/>
<evidence type="ECO:0000313" key="2">
    <source>
        <dbReference type="Proteomes" id="UP000193200"/>
    </source>
</evidence>
<sequence>MTRALLVTVRFHDGRYHGTGPWPPAPARLFQALVAGAAEGGTFPPGAMAGLAWLERLSPPEIVAPPAREGQAYRNYVPNNDLDAKGGDPGRVAEIRAPKQIRPRLFDATSPILYLWRFENQSEEARHVVSLAKRLSQLGRGVDMAWASAELLDEDEGLRRLADHGGAISRPARGRGQLLDCPAAGSLESLIERHKAMRSRLRTEKSGKGTQQLFVQPPRARFARVAYDSPIERRLFELRDLAANAAFHPWPLTGAAGLVERARDAAATRLRAAREPTAGGSQADSLVERVFGRCRDSGKADLSARIRIVPIPSIGHPHAESSIRRLLLEIPPDCPLPHGDIVWAFSSLRLVEEHDAGTGEILKDVCMVEAVETGMLRHYGIAQAETGARRSRLWRTVTPAALPDRAARRRIDPARTRETVKDAGVRNREETIARAAVAEALRHAGVNAAPVSIRVQREPFHDRGARAESFAPETRFRKERLWHVELEFTRPVAGPLVIGDGRFLGLGLMSRHEKASRPAAAFAIGSTDPVPVGERDRVLHALRRALMAIDRDASGSDRPGTLFSGHLPDGAPAGDGAHRHVFLAADTTLDGSHLSRLYVVRPDCADRSADLPKEDRARFARVLARLATVRAGPLGLLPLAPVVADDDRILATAVRWESITDYRPTRLPGRGKDRALALTDDILAECRRRKLPTPAVKILCQHAGPNGGNPTARLRLDFAVAVPGPIMLGRDSHRGGGLFAARDDDGHERP</sequence>
<dbReference type="Proteomes" id="UP000193200">
    <property type="component" value="Unassembled WGS sequence"/>
</dbReference>
<evidence type="ECO:0000313" key="1">
    <source>
        <dbReference type="EMBL" id="SLN77784.1"/>
    </source>
</evidence>
<name>A0A1Y5U5V6_9PROT</name>
<dbReference type="RefSeq" id="WP_085885872.1">
    <property type="nucleotide sequence ID" value="NZ_FWFR01000010.1"/>
</dbReference>